<dbReference type="OrthoDB" id="9780392at2"/>
<feature type="binding site" evidence="9">
    <location>
        <begin position="66"/>
        <end position="71"/>
    </location>
    <ligand>
        <name>FMN</name>
        <dbReference type="ChEBI" id="CHEBI:58210"/>
    </ligand>
</feature>
<comment type="similarity">
    <text evidence="1">Belongs to the pyridoxamine 5'-phosphate oxidase family.</text>
</comment>
<dbReference type="NCBIfam" id="TIGR00558">
    <property type="entry name" value="pdxH"/>
    <property type="match status" value="1"/>
</dbReference>
<feature type="binding site" evidence="9">
    <location>
        <position position="200"/>
    </location>
    <ligand>
        <name>FMN</name>
        <dbReference type="ChEBI" id="CHEBI:58210"/>
    </ligand>
</feature>
<dbReference type="EC" id="1.4.3.5" evidence="8"/>
<dbReference type="PANTHER" id="PTHR10851:SF0">
    <property type="entry name" value="PYRIDOXINE-5'-PHOSPHATE OXIDASE"/>
    <property type="match status" value="1"/>
</dbReference>
<dbReference type="InterPro" id="IPR019740">
    <property type="entry name" value="Pyridox_Oxase_CS"/>
</dbReference>
<evidence type="ECO:0000259" key="10">
    <source>
        <dbReference type="Pfam" id="PF01243"/>
    </source>
</evidence>
<evidence type="ECO:0000313" key="13">
    <source>
        <dbReference type="Proteomes" id="UP000190774"/>
    </source>
</evidence>
<evidence type="ECO:0000256" key="5">
    <source>
        <dbReference type="ARBA" id="ARBA00023002"/>
    </source>
</evidence>
<dbReference type="InterPro" id="IPR011576">
    <property type="entry name" value="Pyridox_Oxase_N"/>
</dbReference>
<evidence type="ECO:0000313" key="12">
    <source>
        <dbReference type="EMBL" id="SKA88668.1"/>
    </source>
</evidence>
<sequence>MLDFPPTNLRDLRVSYDLDALTEDTAPTDPHVLFNLWLQDALAHKLPEPNAMTLSTVGSDGAPNSRVVLLKGLDERGFHFFTNYDSRKGRDIAADPRAALTFLWTDRHHQVNVRGSITKLPREDAESYFTSRPAGHQIGAWVSEQSRVIPGREWLESREVELRAQFGDGPIPCPPNWGGYTLLAQEIEFWQGRVSRLHDRLRYTRAEAGWKIERLSP</sequence>
<comment type="subunit">
    <text evidence="2">Homodimer.</text>
</comment>
<dbReference type="NCBIfam" id="NF004231">
    <property type="entry name" value="PRK05679.1"/>
    <property type="match status" value="1"/>
</dbReference>
<gene>
    <name evidence="12" type="ORF">SAMN02745166_01466</name>
</gene>
<evidence type="ECO:0000256" key="9">
    <source>
        <dbReference type="PIRSR" id="PIRSR000190-2"/>
    </source>
</evidence>
<dbReference type="PIRSF" id="PIRSF000190">
    <property type="entry name" value="Pyd_amn-ph_oxd"/>
    <property type="match status" value="1"/>
</dbReference>
<keyword evidence="4 9" id="KW-0288">FMN</keyword>
<dbReference type="InterPro" id="IPR000659">
    <property type="entry name" value="Pyridox_Oxase"/>
</dbReference>
<protein>
    <recommendedName>
        <fullName evidence="8">Pyridoxamine 5'-phosphate oxidase</fullName>
        <ecNumber evidence="8">1.4.3.5</ecNumber>
    </recommendedName>
</protein>
<feature type="binding site" evidence="9">
    <location>
        <position position="190"/>
    </location>
    <ligand>
        <name>FMN</name>
        <dbReference type="ChEBI" id="CHEBI:58210"/>
    </ligand>
</feature>
<feature type="binding site" evidence="9">
    <location>
        <position position="88"/>
    </location>
    <ligand>
        <name>FMN</name>
        <dbReference type="ChEBI" id="CHEBI:58210"/>
    </ligand>
</feature>
<accession>A0A1T4XHT4</accession>
<feature type="binding site" evidence="9">
    <location>
        <position position="87"/>
    </location>
    <ligand>
        <name>FMN</name>
        <dbReference type="ChEBI" id="CHEBI:58210"/>
    </ligand>
</feature>
<dbReference type="GO" id="GO:0004733">
    <property type="term" value="F:pyridoxamine phosphate oxidase activity"/>
    <property type="evidence" value="ECO:0007669"/>
    <property type="project" value="UniProtKB-UniRule"/>
</dbReference>
<proteinExistence type="inferred from homology"/>
<name>A0A1T4XHT4_9BACT</name>
<evidence type="ECO:0000256" key="4">
    <source>
        <dbReference type="ARBA" id="ARBA00022643"/>
    </source>
</evidence>
<dbReference type="EMBL" id="FUYE01000004">
    <property type="protein sequence ID" value="SKA88668.1"/>
    <property type="molecule type" value="Genomic_DNA"/>
</dbReference>
<evidence type="ECO:0000256" key="6">
    <source>
        <dbReference type="ARBA" id="ARBA00023096"/>
    </source>
</evidence>
<dbReference type="Gene3D" id="2.30.110.10">
    <property type="entry name" value="Electron Transport, Fmn-binding Protein, Chain A"/>
    <property type="match status" value="1"/>
</dbReference>
<keyword evidence="13" id="KW-1185">Reference proteome</keyword>
<keyword evidence="5" id="KW-0560">Oxidoreductase</keyword>
<dbReference type="InterPro" id="IPR012349">
    <property type="entry name" value="Split_barrel_FMN-bd"/>
</dbReference>
<feature type="binding site" evidence="9">
    <location>
        <position position="110"/>
    </location>
    <ligand>
        <name>FMN</name>
        <dbReference type="ChEBI" id="CHEBI:58210"/>
    </ligand>
</feature>
<feature type="binding site" evidence="9">
    <location>
        <begin position="145"/>
        <end position="146"/>
    </location>
    <ligand>
        <name>FMN</name>
        <dbReference type="ChEBI" id="CHEBI:58210"/>
    </ligand>
</feature>
<dbReference type="Pfam" id="PF01243">
    <property type="entry name" value="PNPOx_N"/>
    <property type="match status" value="1"/>
</dbReference>
<evidence type="ECO:0000259" key="11">
    <source>
        <dbReference type="Pfam" id="PF10590"/>
    </source>
</evidence>
<dbReference type="Proteomes" id="UP000190774">
    <property type="component" value="Unassembled WGS sequence"/>
</dbReference>
<dbReference type="PANTHER" id="PTHR10851">
    <property type="entry name" value="PYRIDOXINE-5-PHOSPHATE OXIDASE"/>
    <property type="match status" value="1"/>
</dbReference>
<dbReference type="GO" id="GO:0008615">
    <property type="term" value="P:pyridoxine biosynthetic process"/>
    <property type="evidence" value="ECO:0007669"/>
    <property type="project" value="UniProtKB-UniRule"/>
</dbReference>
<dbReference type="GO" id="GO:0010181">
    <property type="term" value="F:FMN binding"/>
    <property type="evidence" value="ECO:0007669"/>
    <property type="project" value="UniProtKB-UniRule"/>
</dbReference>
<evidence type="ECO:0000256" key="8">
    <source>
        <dbReference type="NCBIfam" id="TIGR00558"/>
    </source>
</evidence>
<dbReference type="HAMAP" id="MF_01629">
    <property type="entry name" value="PdxH"/>
    <property type="match status" value="1"/>
</dbReference>
<evidence type="ECO:0000256" key="1">
    <source>
        <dbReference type="ARBA" id="ARBA00007301"/>
    </source>
</evidence>
<comment type="pathway">
    <text evidence="7">Cofactor metabolism.</text>
</comment>
<evidence type="ECO:0000256" key="3">
    <source>
        <dbReference type="ARBA" id="ARBA00022630"/>
    </source>
</evidence>
<dbReference type="SUPFAM" id="SSF50475">
    <property type="entry name" value="FMN-binding split barrel"/>
    <property type="match status" value="1"/>
</dbReference>
<comment type="cofactor">
    <cofactor evidence="9">
        <name>FMN</name>
        <dbReference type="ChEBI" id="CHEBI:58210"/>
    </cofactor>
    <text evidence="9">Binds 1 FMN per subunit.</text>
</comment>
<dbReference type="FunFam" id="2.30.110.10:FF:000020">
    <property type="entry name" value="PNPO isoform 11"/>
    <property type="match status" value="1"/>
</dbReference>
<feature type="binding site" evidence="9">
    <location>
        <begin position="81"/>
        <end position="82"/>
    </location>
    <ligand>
        <name>FMN</name>
        <dbReference type="ChEBI" id="CHEBI:58210"/>
    </ligand>
</feature>
<evidence type="ECO:0000256" key="7">
    <source>
        <dbReference type="ARBA" id="ARBA00060587"/>
    </source>
</evidence>
<dbReference type="PROSITE" id="PS01064">
    <property type="entry name" value="PYRIDOX_OXIDASE"/>
    <property type="match status" value="1"/>
</dbReference>
<keyword evidence="6" id="KW-0664">Pyridoxine biosynthesis</keyword>
<dbReference type="Pfam" id="PF10590">
    <property type="entry name" value="PNP_phzG_C"/>
    <property type="match status" value="1"/>
</dbReference>
<dbReference type="STRING" id="48467.SAMN02745166_01466"/>
<evidence type="ECO:0000256" key="2">
    <source>
        <dbReference type="ARBA" id="ARBA00011738"/>
    </source>
</evidence>
<organism evidence="12 13">
    <name type="scientific">Prosthecobacter debontii</name>
    <dbReference type="NCBI Taxonomy" id="48467"/>
    <lineage>
        <taxon>Bacteria</taxon>
        <taxon>Pseudomonadati</taxon>
        <taxon>Verrucomicrobiota</taxon>
        <taxon>Verrucomicrobiia</taxon>
        <taxon>Verrucomicrobiales</taxon>
        <taxon>Verrucomicrobiaceae</taxon>
        <taxon>Prosthecobacter</taxon>
    </lineage>
</organism>
<keyword evidence="3" id="KW-0285">Flavoprotein</keyword>
<dbReference type="AlphaFoldDB" id="A0A1T4XHT4"/>
<feature type="domain" description="Pyridoxamine 5'-phosphate oxidase N-terminal" evidence="10">
    <location>
        <begin position="39"/>
        <end position="158"/>
    </location>
</feature>
<dbReference type="InterPro" id="IPR019576">
    <property type="entry name" value="Pyridoxamine_oxidase_dimer_C"/>
</dbReference>
<dbReference type="RefSeq" id="WP_078812669.1">
    <property type="nucleotide sequence ID" value="NZ_FUYE01000004.1"/>
</dbReference>
<reference evidence="13" key="1">
    <citation type="submission" date="2017-02" db="EMBL/GenBank/DDBJ databases">
        <authorList>
            <person name="Varghese N."/>
            <person name="Submissions S."/>
        </authorList>
    </citation>
    <scope>NUCLEOTIDE SEQUENCE [LARGE SCALE GENOMIC DNA]</scope>
    <source>
        <strain evidence="13">ATCC 700200</strain>
    </source>
</reference>
<feature type="domain" description="Pyridoxine 5'-phosphate oxidase dimerisation C-terminal" evidence="11">
    <location>
        <begin position="177"/>
        <end position="217"/>
    </location>
</feature>